<dbReference type="EMBL" id="KL596793">
    <property type="protein sequence ID" value="KER24919.1"/>
    <property type="molecule type" value="Genomic_DNA"/>
</dbReference>
<sequence length="89" mass="10146">MTWGGMILLKAYDVKNPRSEHSNLRFFNVTGVYKLVFSCSQKSYFVHRTASTVSHFEGFVGTYVLETLLEEADNKVLLTESTVVYAQDE</sequence>
<dbReference type="AlphaFoldDB" id="A0A075ABA6"/>
<protein>
    <submittedName>
        <fullName evidence="1">Uncharacterized protein</fullName>
    </submittedName>
</protein>
<dbReference type="RefSeq" id="XP_009171350.1">
    <property type="nucleotide sequence ID" value="XM_009173086.1"/>
</dbReference>
<reference evidence="1 2" key="1">
    <citation type="submission" date="2013-11" db="EMBL/GenBank/DDBJ databases">
        <title>Opisthorchis viverrini - life in the bile duct.</title>
        <authorList>
            <person name="Young N.D."/>
            <person name="Nagarajan N."/>
            <person name="Lin S.J."/>
            <person name="Korhonen P.K."/>
            <person name="Jex A.R."/>
            <person name="Hall R.S."/>
            <person name="Safavi-Hemami H."/>
            <person name="Kaewkong W."/>
            <person name="Bertrand D."/>
            <person name="Gao S."/>
            <person name="Seet Q."/>
            <person name="Wongkham S."/>
            <person name="Teh B.T."/>
            <person name="Wongkham C."/>
            <person name="Intapan P.M."/>
            <person name="Maleewong W."/>
            <person name="Yang X."/>
            <person name="Hu M."/>
            <person name="Wang Z."/>
            <person name="Hofmann A."/>
            <person name="Sternberg P.W."/>
            <person name="Tan P."/>
            <person name="Wang J."/>
            <person name="Gasser R.B."/>
        </authorList>
    </citation>
    <scope>NUCLEOTIDE SEQUENCE [LARGE SCALE GENOMIC DNA]</scope>
</reference>
<dbReference type="CTD" id="20321720"/>
<organism evidence="1 2">
    <name type="scientific">Opisthorchis viverrini</name>
    <name type="common">Southeast Asian liver fluke</name>
    <dbReference type="NCBI Taxonomy" id="6198"/>
    <lineage>
        <taxon>Eukaryota</taxon>
        <taxon>Metazoa</taxon>
        <taxon>Spiralia</taxon>
        <taxon>Lophotrochozoa</taxon>
        <taxon>Platyhelminthes</taxon>
        <taxon>Trematoda</taxon>
        <taxon>Digenea</taxon>
        <taxon>Opisthorchiida</taxon>
        <taxon>Opisthorchiata</taxon>
        <taxon>Opisthorchiidae</taxon>
        <taxon>Opisthorchis</taxon>
    </lineage>
</organism>
<dbReference type="KEGG" id="ovi:T265_07541"/>
<proteinExistence type="predicted"/>
<name>A0A075ABA6_OPIVI</name>
<evidence type="ECO:0000313" key="2">
    <source>
        <dbReference type="Proteomes" id="UP000054324"/>
    </source>
</evidence>
<gene>
    <name evidence="1" type="ORF">T265_07541</name>
</gene>
<keyword evidence="2" id="KW-1185">Reference proteome</keyword>
<accession>A0A075ABA6</accession>
<dbReference type="GeneID" id="20321720"/>
<evidence type="ECO:0000313" key="1">
    <source>
        <dbReference type="EMBL" id="KER24919.1"/>
    </source>
</evidence>
<dbReference type="Proteomes" id="UP000054324">
    <property type="component" value="Unassembled WGS sequence"/>
</dbReference>